<dbReference type="InterPro" id="IPR029044">
    <property type="entry name" value="Nucleotide-diphossugar_trans"/>
</dbReference>
<gene>
    <name evidence="14" type="primary">20214817</name>
    <name evidence="13" type="ORF">HELRODRAFT_72896</name>
</gene>
<dbReference type="InterPro" id="IPR027791">
    <property type="entry name" value="Galactosyl_T_C"/>
</dbReference>
<dbReference type="GO" id="GO:0033842">
    <property type="term" value="F:N-acetyl-beta-glucosaminyl-derivative 4-beta-N-acetylgalactosaminyltransferase activity"/>
    <property type="evidence" value="ECO:0000318"/>
    <property type="project" value="GO_Central"/>
</dbReference>
<evidence type="ECO:0008006" key="16">
    <source>
        <dbReference type="Google" id="ProtNLM"/>
    </source>
</evidence>
<evidence type="ECO:0000256" key="4">
    <source>
        <dbReference type="ARBA" id="ARBA00022676"/>
    </source>
</evidence>
<dbReference type="GO" id="GO:0016020">
    <property type="term" value="C:membrane"/>
    <property type="evidence" value="ECO:0007669"/>
    <property type="project" value="UniProtKB-SubCell"/>
</dbReference>
<evidence type="ECO:0000256" key="3">
    <source>
        <dbReference type="ARBA" id="ARBA00005735"/>
    </source>
</evidence>
<comment type="similarity">
    <text evidence="3">Belongs to the glycosyltransferase 7 family.</text>
</comment>
<dbReference type="AlphaFoldDB" id="T1G169"/>
<evidence type="ECO:0000256" key="7">
    <source>
        <dbReference type="ARBA" id="ARBA00022968"/>
    </source>
</evidence>
<name>T1G169_HELRO</name>
<evidence type="ECO:0000259" key="11">
    <source>
        <dbReference type="Pfam" id="PF02709"/>
    </source>
</evidence>
<keyword evidence="4" id="KW-0328">Glycosyltransferase</keyword>
<feature type="domain" description="Galactosyltransferase C-terminal" evidence="11">
    <location>
        <begin position="107"/>
        <end position="183"/>
    </location>
</feature>
<feature type="domain" description="Galactosyltransferase N-terminal" evidence="12">
    <location>
        <begin position="2"/>
        <end position="103"/>
    </location>
</feature>
<keyword evidence="6" id="KW-0812">Transmembrane</keyword>
<keyword evidence="7" id="KW-0735">Signal-anchor</keyword>
<evidence type="ECO:0000313" key="13">
    <source>
        <dbReference type="EMBL" id="ESO10091.1"/>
    </source>
</evidence>
<dbReference type="OMA" id="QAGDDKF"/>
<dbReference type="PANTHER" id="PTHR19300:SF57">
    <property type="entry name" value="BETA-1,4-N-ACETYLGALACTOSAMINYLTRANSFERASE"/>
    <property type="match status" value="1"/>
</dbReference>
<organism evidence="14 15">
    <name type="scientific">Helobdella robusta</name>
    <name type="common">Californian leech</name>
    <dbReference type="NCBI Taxonomy" id="6412"/>
    <lineage>
        <taxon>Eukaryota</taxon>
        <taxon>Metazoa</taxon>
        <taxon>Spiralia</taxon>
        <taxon>Lophotrochozoa</taxon>
        <taxon>Annelida</taxon>
        <taxon>Clitellata</taxon>
        <taxon>Hirudinea</taxon>
        <taxon>Rhynchobdellida</taxon>
        <taxon>Glossiphoniidae</taxon>
        <taxon>Helobdella</taxon>
    </lineage>
</organism>
<comment type="subcellular location">
    <subcellularLocation>
        <location evidence="1">Membrane</location>
        <topology evidence="1">Single-pass type II membrane protein</topology>
    </subcellularLocation>
</comment>
<evidence type="ECO:0000256" key="9">
    <source>
        <dbReference type="ARBA" id="ARBA00023136"/>
    </source>
</evidence>
<keyword evidence="8" id="KW-1133">Transmembrane helix</keyword>
<keyword evidence="9" id="KW-0472">Membrane</keyword>
<dbReference type="CTD" id="20214817"/>
<evidence type="ECO:0000313" key="14">
    <source>
        <dbReference type="EnsemblMetazoa" id="HelroP72896"/>
    </source>
</evidence>
<dbReference type="EMBL" id="AMQM01002873">
    <property type="status" value="NOT_ANNOTATED_CDS"/>
    <property type="molecule type" value="Genomic_DNA"/>
</dbReference>
<dbReference type="EnsemblMetazoa" id="HelroT72896">
    <property type="protein sequence ID" value="HelroP72896"/>
    <property type="gene ID" value="HelroG72896"/>
</dbReference>
<dbReference type="PANTHER" id="PTHR19300">
    <property type="entry name" value="BETA-1,4-GALACTOSYLTRANSFERASE"/>
    <property type="match status" value="1"/>
</dbReference>
<accession>T1G169</accession>
<dbReference type="GO" id="GO:0005975">
    <property type="term" value="P:carbohydrate metabolic process"/>
    <property type="evidence" value="ECO:0007669"/>
    <property type="project" value="InterPro"/>
</dbReference>
<dbReference type="HOGENOM" id="CLU_044391_1_4_1"/>
<proteinExistence type="inferred from homology"/>
<dbReference type="eggNOG" id="KOG3916">
    <property type="taxonomic scope" value="Eukaryota"/>
</dbReference>
<reference evidence="13 15" key="2">
    <citation type="journal article" date="2013" name="Nature">
        <title>Insights into bilaterian evolution from three spiralian genomes.</title>
        <authorList>
            <person name="Simakov O."/>
            <person name="Marletaz F."/>
            <person name="Cho S.J."/>
            <person name="Edsinger-Gonzales E."/>
            <person name="Havlak P."/>
            <person name="Hellsten U."/>
            <person name="Kuo D.H."/>
            <person name="Larsson T."/>
            <person name="Lv J."/>
            <person name="Arendt D."/>
            <person name="Savage R."/>
            <person name="Osoegawa K."/>
            <person name="de Jong P."/>
            <person name="Grimwood J."/>
            <person name="Chapman J.A."/>
            <person name="Shapiro H."/>
            <person name="Aerts A."/>
            <person name="Otillar R.P."/>
            <person name="Terry A.Y."/>
            <person name="Boore J.L."/>
            <person name="Grigoriev I.V."/>
            <person name="Lindberg D.R."/>
            <person name="Seaver E.C."/>
            <person name="Weisblat D.A."/>
            <person name="Putnam N.H."/>
            <person name="Rokhsar D.S."/>
        </authorList>
    </citation>
    <scope>NUCLEOTIDE SEQUENCE</scope>
</reference>
<evidence type="ECO:0000256" key="5">
    <source>
        <dbReference type="ARBA" id="ARBA00022679"/>
    </source>
</evidence>
<dbReference type="GeneID" id="20214817"/>
<sequence>LKIGGVWSPESCQSHEKVVIIVPYRNRTDQLMAFLRYMHWFLQRQLVHYRIVIMQQTGRALFNRGMLMNVGFSEIKQLQHVDCVIFHDIDLLPENDRILYRCENMPKHMSAAVSSFHYKLPYSNMFGGVEAFKVAQFHTINGFSNSYFGWGGEDDDLYKRVYLHRLEILRDDQTLARYYMMTHADQPKNPKRFDLLKKSTSRFETDGLNSLVYKCLYIEERPFFTLILVDLDEMFQVRLFFYLFFFSKLTLAH</sequence>
<dbReference type="Gene3D" id="3.90.550.10">
    <property type="entry name" value="Spore Coat Polysaccharide Biosynthesis Protein SpsA, Chain A"/>
    <property type="match status" value="1"/>
</dbReference>
<evidence type="ECO:0000256" key="1">
    <source>
        <dbReference type="ARBA" id="ARBA00004606"/>
    </source>
</evidence>
<keyword evidence="15" id="KW-1185">Reference proteome</keyword>
<dbReference type="PRINTS" id="PR02050">
    <property type="entry name" value="B14GALTRFASE"/>
</dbReference>
<evidence type="ECO:0000256" key="6">
    <source>
        <dbReference type="ARBA" id="ARBA00022692"/>
    </source>
</evidence>
<dbReference type="Proteomes" id="UP000015101">
    <property type="component" value="Unassembled WGS sequence"/>
</dbReference>
<reference evidence="15" key="1">
    <citation type="submission" date="2012-12" db="EMBL/GenBank/DDBJ databases">
        <authorList>
            <person name="Hellsten U."/>
            <person name="Grimwood J."/>
            <person name="Chapman J.A."/>
            <person name="Shapiro H."/>
            <person name="Aerts A."/>
            <person name="Otillar R.P."/>
            <person name="Terry A.Y."/>
            <person name="Boore J.L."/>
            <person name="Simakov O."/>
            <person name="Marletaz F."/>
            <person name="Cho S.-J."/>
            <person name="Edsinger-Gonzales E."/>
            <person name="Havlak P."/>
            <person name="Kuo D.-H."/>
            <person name="Larsson T."/>
            <person name="Lv J."/>
            <person name="Arendt D."/>
            <person name="Savage R."/>
            <person name="Osoegawa K."/>
            <person name="de Jong P."/>
            <person name="Lindberg D.R."/>
            <person name="Seaver E.C."/>
            <person name="Weisblat D.A."/>
            <person name="Putnam N.H."/>
            <person name="Grigoriev I.V."/>
            <person name="Rokhsar D.S."/>
        </authorList>
    </citation>
    <scope>NUCLEOTIDE SEQUENCE</scope>
</reference>
<dbReference type="UniPathway" id="UPA00378"/>
<dbReference type="InterPro" id="IPR027995">
    <property type="entry name" value="Galactosyl_T_N"/>
</dbReference>
<dbReference type="GO" id="GO:0006688">
    <property type="term" value="P:glycosphingolipid biosynthetic process"/>
    <property type="evidence" value="ECO:0000318"/>
    <property type="project" value="GO_Central"/>
</dbReference>
<dbReference type="InterPro" id="IPR003859">
    <property type="entry name" value="Galactosyl_T"/>
</dbReference>
<protein>
    <recommendedName>
        <fullName evidence="16">Galactosyltransferase N-terminal domain-containing protein</fullName>
    </recommendedName>
</protein>
<dbReference type="GO" id="GO:0005794">
    <property type="term" value="C:Golgi apparatus"/>
    <property type="evidence" value="ECO:0000318"/>
    <property type="project" value="GO_Central"/>
</dbReference>
<evidence type="ECO:0000256" key="8">
    <source>
        <dbReference type="ARBA" id="ARBA00022989"/>
    </source>
</evidence>
<evidence type="ECO:0000256" key="10">
    <source>
        <dbReference type="ARBA" id="ARBA00023180"/>
    </source>
</evidence>
<dbReference type="Pfam" id="PF13733">
    <property type="entry name" value="Glyco_transf_7N"/>
    <property type="match status" value="1"/>
</dbReference>
<keyword evidence="5" id="KW-0808">Transferase</keyword>
<dbReference type="OrthoDB" id="10016069at2759"/>
<comment type="pathway">
    <text evidence="2">Protein modification; protein glycosylation.</text>
</comment>
<evidence type="ECO:0000259" key="12">
    <source>
        <dbReference type="Pfam" id="PF13733"/>
    </source>
</evidence>
<keyword evidence="10" id="KW-0325">Glycoprotein</keyword>
<reference evidence="14" key="3">
    <citation type="submission" date="2015-06" db="UniProtKB">
        <authorList>
            <consortium name="EnsemblMetazoa"/>
        </authorList>
    </citation>
    <scope>IDENTIFICATION</scope>
</reference>
<dbReference type="KEGG" id="hro:HELRODRAFT_72896"/>
<dbReference type="STRING" id="6412.T1G169"/>
<dbReference type="InParanoid" id="T1G169"/>
<dbReference type="EMBL" id="AMQM01002872">
    <property type="status" value="NOT_ANNOTATED_CDS"/>
    <property type="molecule type" value="Genomic_DNA"/>
</dbReference>
<evidence type="ECO:0000313" key="15">
    <source>
        <dbReference type="Proteomes" id="UP000015101"/>
    </source>
</evidence>
<dbReference type="RefSeq" id="XP_009011905.1">
    <property type="nucleotide sequence ID" value="XM_009013657.1"/>
</dbReference>
<dbReference type="EMBL" id="KB095905">
    <property type="protein sequence ID" value="ESO10091.1"/>
    <property type="molecule type" value="Genomic_DNA"/>
</dbReference>
<evidence type="ECO:0000256" key="2">
    <source>
        <dbReference type="ARBA" id="ARBA00004922"/>
    </source>
</evidence>
<dbReference type="SUPFAM" id="SSF53448">
    <property type="entry name" value="Nucleotide-diphospho-sugar transferases"/>
    <property type="match status" value="1"/>
</dbReference>
<dbReference type="Pfam" id="PF02709">
    <property type="entry name" value="Glyco_transf_7C"/>
    <property type="match status" value="1"/>
</dbReference>
<dbReference type="CDD" id="cd00899">
    <property type="entry name" value="b4GalT"/>
    <property type="match status" value="1"/>
</dbReference>